<dbReference type="InterPro" id="IPR023000">
    <property type="entry name" value="Shikimate_kinase_CS"/>
</dbReference>
<proteinExistence type="inferred from homology"/>
<comment type="pathway">
    <text evidence="1 11">Metabolic intermediate biosynthesis; chorismate biosynthesis; chorismate from D-erythrose 4-phosphate and phosphoenolpyruvate: step 5/7.</text>
</comment>
<comment type="caution">
    <text evidence="11">Lacks conserved residue(s) required for the propagation of feature annotation.</text>
</comment>
<comment type="function">
    <text evidence="11">Catalyzes the specific phosphorylation of the 3-hydroxyl group of shikimic acid using ATP as a cosubstrate.</text>
</comment>
<dbReference type="GO" id="GO:0009073">
    <property type="term" value="P:aromatic amino acid family biosynthetic process"/>
    <property type="evidence" value="ECO:0007669"/>
    <property type="project" value="UniProtKB-KW"/>
</dbReference>
<dbReference type="InterPro" id="IPR027417">
    <property type="entry name" value="P-loop_NTPase"/>
</dbReference>
<evidence type="ECO:0000256" key="8">
    <source>
        <dbReference type="ARBA" id="ARBA00022840"/>
    </source>
</evidence>
<dbReference type="GO" id="GO:0009423">
    <property type="term" value="P:chorismate biosynthetic process"/>
    <property type="evidence" value="ECO:0007669"/>
    <property type="project" value="UniProtKB-UniRule"/>
</dbReference>
<keyword evidence="9 11" id="KW-0057">Aromatic amino acid biosynthesis</keyword>
<dbReference type="GO" id="GO:0008652">
    <property type="term" value="P:amino acid biosynthetic process"/>
    <property type="evidence" value="ECO:0007669"/>
    <property type="project" value="UniProtKB-KW"/>
</dbReference>
<reference evidence="12" key="1">
    <citation type="submission" date="2020-10" db="EMBL/GenBank/DDBJ databases">
        <title>Microbiome of the Black Sea water column analyzed by genome centric metagenomics.</title>
        <authorList>
            <person name="Cabello-Yeves P.J."/>
            <person name="Callieri C."/>
            <person name="Picazo A."/>
            <person name="Mehrshad M."/>
            <person name="Haro-Moreno J.M."/>
            <person name="Roda-Garcia J."/>
            <person name="Dzembekova N."/>
            <person name="Slabakova V."/>
            <person name="Slabakova N."/>
            <person name="Moncheva S."/>
            <person name="Rodriguez-Valera F."/>
        </authorList>
    </citation>
    <scope>NUCLEOTIDE SEQUENCE</scope>
    <source>
        <strain evidence="12">BS307-5m-G5</strain>
    </source>
</reference>
<organism evidence="12 13">
    <name type="scientific">PS1 clade bacterium</name>
    <dbReference type="NCBI Taxonomy" id="2175152"/>
    <lineage>
        <taxon>Bacteria</taxon>
        <taxon>Pseudomonadati</taxon>
        <taxon>Pseudomonadota</taxon>
        <taxon>Alphaproteobacteria</taxon>
        <taxon>PS1 clade</taxon>
    </lineage>
</organism>
<gene>
    <name evidence="11" type="primary">aroK</name>
    <name evidence="12" type="ORF">ISQ19_03960</name>
</gene>
<evidence type="ECO:0000256" key="5">
    <source>
        <dbReference type="ARBA" id="ARBA00022679"/>
    </source>
</evidence>
<evidence type="ECO:0000256" key="1">
    <source>
        <dbReference type="ARBA" id="ARBA00004842"/>
    </source>
</evidence>
<dbReference type="HAMAP" id="MF_00109">
    <property type="entry name" value="Shikimate_kinase"/>
    <property type="match status" value="1"/>
</dbReference>
<keyword evidence="5 11" id="KW-0808">Transferase</keyword>
<dbReference type="PANTHER" id="PTHR21087:SF16">
    <property type="entry name" value="SHIKIMATE KINASE 1, CHLOROPLASTIC"/>
    <property type="match status" value="1"/>
</dbReference>
<dbReference type="InterPro" id="IPR031322">
    <property type="entry name" value="Shikimate/glucono_kinase"/>
</dbReference>
<dbReference type="CDD" id="cd00464">
    <property type="entry name" value="SK"/>
    <property type="match status" value="1"/>
</dbReference>
<keyword evidence="6 11" id="KW-0547">Nucleotide-binding</keyword>
<feature type="binding site" evidence="11">
    <location>
        <position position="129"/>
    </location>
    <ligand>
        <name>ATP</name>
        <dbReference type="ChEBI" id="CHEBI:30616"/>
    </ligand>
</feature>
<evidence type="ECO:0000313" key="12">
    <source>
        <dbReference type="EMBL" id="MBL6761833.1"/>
    </source>
</evidence>
<feature type="binding site" evidence="11">
    <location>
        <position position="44"/>
    </location>
    <ligand>
        <name>substrate</name>
    </ligand>
</feature>
<dbReference type="NCBIfam" id="NF010552">
    <property type="entry name" value="PRK13946.1"/>
    <property type="match status" value="1"/>
</dbReference>
<evidence type="ECO:0000256" key="2">
    <source>
        <dbReference type="ARBA" id="ARBA00006997"/>
    </source>
</evidence>
<feature type="binding site" evidence="11">
    <location>
        <position position="90"/>
    </location>
    <ligand>
        <name>substrate</name>
    </ligand>
</feature>
<keyword evidence="8 11" id="KW-0067">ATP-binding</keyword>
<accession>A0A937L6R9</accession>
<dbReference type="GO" id="GO:0004765">
    <property type="term" value="F:shikimate kinase activity"/>
    <property type="evidence" value="ECO:0007669"/>
    <property type="project" value="UniProtKB-UniRule"/>
</dbReference>
<evidence type="ECO:0000256" key="4">
    <source>
        <dbReference type="ARBA" id="ARBA00022605"/>
    </source>
</evidence>
<feature type="binding site" evidence="11">
    <location>
        <position position="68"/>
    </location>
    <ligand>
        <name>substrate</name>
    </ligand>
</feature>
<dbReference type="Pfam" id="PF01202">
    <property type="entry name" value="SKI"/>
    <property type="match status" value="1"/>
</dbReference>
<keyword evidence="11" id="KW-0479">Metal-binding</keyword>
<dbReference type="EC" id="2.7.1.71" evidence="3 11"/>
<dbReference type="Proteomes" id="UP000785783">
    <property type="component" value="Unassembled WGS sequence"/>
</dbReference>
<comment type="subcellular location">
    <subcellularLocation>
        <location evidence="11">Cytoplasm</location>
    </subcellularLocation>
</comment>
<evidence type="ECO:0000256" key="10">
    <source>
        <dbReference type="ARBA" id="ARBA00048567"/>
    </source>
</evidence>
<comment type="subunit">
    <text evidence="11">Monomer.</text>
</comment>
<sequence length="183" mass="19769">MTKLQNRDAIKAQPIVLIGMMGAGKSSLGVRLAEALETTFLDADAEVEKAAAMSIAEIFEKHGEAAFRDGERRVIKRLLDDGPMVLALGGGAFMDDQTRALVQQKALSVWLDVPLAELVKRVKKKPDKRPLLKGQNIEAKLTELMQTRGPVYATAALRVDVGGGTHEQAVARLLVALDAHYAA</sequence>
<dbReference type="GO" id="GO:0005829">
    <property type="term" value="C:cytosol"/>
    <property type="evidence" value="ECO:0007669"/>
    <property type="project" value="TreeGrafter"/>
</dbReference>
<evidence type="ECO:0000256" key="3">
    <source>
        <dbReference type="ARBA" id="ARBA00012154"/>
    </source>
</evidence>
<comment type="catalytic activity">
    <reaction evidence="10 11">
        <text>shikimate + ATP = 3-phosphoshikimate + ADP + H(+)</text>
        <dbReference type="Rhea" id="RHEA:13121"/>
        <dbReference type="ChEBI" id="CHEBI:15378"/>
        <dbReference type="ChEBI" id="CHEBI:30616"/>
        <dbReference type="ChEBI" id="CHEBI:36208"/>
        <dbReference type="ChEBI" id="CHEBI:145989"/>
        <dbReference type="ChEBI" id="CHEBI:456216"/>
        <dbReference type="EC" id="2.7.1.71"/>
    </reaction>
</comment>
<evidence type="ECO:0000256" key="9">
    <source>
        <dbReference type="ARBA" id="ARBA00023141"/>
    </source>
</evidence>
<keyword evidence="11" id="KW-0460">Magnesium</keyword>
<dbReference type="GO" id="GO:0000287">
    <property type="term" value="F:magnesium ion binding"/>
    <property type="evidence" value="ECO:0007669"/>
    <property type="project" value="UniProtKB-UniRule"/>
</dbReference>
<keyword evidence="7 11" id="KW-0418">Kinase</keyword>
<dbReference type="Gene3D" id="3.40.50.300">
    <property type="entry name" value="P-loop containing nucleotide triphosphate hydrolases"/>
    <property type="match status" value="1"/>
</dbReference>
<name>A0A937L6R9_9PROT</name>
<protein>
    <recommendedName>
        <fullName evidence="3 11">Shikimate kinase</fullName>
        <shortName evidence="11">SK</shortName>
        <ecNumber evidence="3 11">2.7.1.71</ecNumber>
    </recommendedName>
</protein>
<dbReference type="PANTHER" id="PTHR21087">
    <property type="entry name" value="SHIKIMATE KINASE"/>
    <property type="match status" value="1"/>
</dbReference>
<dbReference type="PROSITE" id="PS01128">
    <property type="entry name" value="SHIKIMATE_KINASE"/>
    <property type="match status" value="1"/>
</dbReference>
<feature type="binding site" evidence="11">
    <location>
        <position position="148"/>
    </location>
    <ligand>
        <name>substrate</name>
    </ligand>
</feature>
<comment type="caution">
    <text evidence="12">The sequence shown here is derived from an EMBL/GenBank/DDBJ whole genome shotgun (WGS) entry which is preliminary data.</text>
</comment>
<dbReference type="EMBL" id="JADHOK010000040">
    <property type="protein sequence ID" value="MBL6761833.1"/>
    <property type="molecule type" value="Genomic_DNA"/>
</dbReference>
<comment type="cofactor">
    <cofactor evidence="11">
        <name>Mg(2+)</name>
        <dbReference type="ChEBI" id="CHEBI:18420"/>
    </cofactor>
    <text evidence="11">Binds 1 Mg(2+) ion per subunit.</text>
</comment>
<evidence type="ECO:0000256" key="7">
    <source>
        <dbReference type="ARBA" id="ARBA00022777"/>
    </source>
</evidence>
<dbReference type="SUPFAM" id="SSF52540">
    <property type="entry name" value="P-loop containing nucleoside triphosphate hydrolases"/>
    <property type="match status" value="1"/>
</dbReference>
<keyword evidence="4 11" id="KW-0028">Amino-acid biosynthesis</keyword>
<evidence type="ECO:0000313" key="13">
    <source>
        <dbReference type="Proteomes" id="UP000785783"/>
    </source>
</evidence>
<evidence type="ECO:0000256" key="11">
    <source>
        <dbReference type="HAMAP-Rule" id="MF_00109"/>
    </source>
</evidence>
<evidence type="ECO:0000256" key="6">
    <source>
        <dbReference type="ARBA" id="ARBA00022741"/>
    </source>
</evidence>
<keyword evidence="11" id="KW-0963">Cytoplasm</keyword>
<feature type="binding site" evidence="11">
    <location>
        <begin position="22"/>
        <end position="27"/>
    </location>
    <ligand>
        <name>ATP</name>
        <dbReference type="ChEBI" id="CHEBI:30616"/>
    </ligand>
</feature>
<comment type="similarity">
    <text evidence="2 11">Belongs to the shikimate kinase family.</text>
</comment>
<dbReference type="InterPro" id="IPR000623">
    <property type="entry name" value="Shikimate_kinase/TSH1"/>
</dbReference>
<dbReference type="PRINTS" id="PR01100">
    <property type="entry name" value="SHIKIMTKNASE"/>
</dbReference>
<dbReference type="AlphaFoldDB" id="A0A937L6R9"/>
<feature type="binding site" evidence="11">
    <location>
        <position position="26"/>
    </location>
    <ligand>
        <name>Mg(2+)</name>
        <dbReference type="ChEBI" id="CHEBI:18420"/>
    </ligand>
</feature>
<dbReference type="GO" id="GO:0005524">
    <property type="term" value="F:ATP binding"/>
    <property type="evidence" value="ECO:0007669"/>
    <property type="project" value="UniProtKB-UniRule"/>
</dbReference>